<name>A0A6M2DHA7_XENCH</name>
<dbReference type="EMBL" id="GIIL01001906">
    <property type="protein sequence ID" value="NOV45632.1"/>
    <property type="molecule type" value="Transcribed_RNA"/>
</dbReference>
<dbReference type="InterPro" id="IPR036054">
    <property type="entry name" value="BTG-like_sf"/>
</dbReference>
<dbReference type="PANTHER" id="PTHR17537:SF5">
    <property type="entry name" value="TRANSDUCER OF ERBB2, ISOFORM A"/>
    <property type="match status" value="1"/>
</dbReference>
<sequence length="358" mass="39144">MHIEVQVALNFVISYLYNKLPRRRVNIFGEELERALKDKFRGHWYPEKPFKGSAFRCLKTGDPADPVLERAARESGVPIQDILENLPQELAVWVDPGEVSYRIGEKGAVKVLFSESPDSHDPHDNAIADREVTKTFNPEAQCFRPVEAGFSELSLSPEARMPCVSVMQGGNSPSPPIAPSPPSFAPRLSAPLTFTTAAFAQTKFGSTKLKTNSKRANRMSPTEFSNYIKQRAMQQQIGGGGASHHMQGLRSPSLIQPDHSGYFYPPTPFQPYNSNGQYPGPHTGVRYAAPEPTAATGSGPNSAATNNAPGHPFYVPHTQHTNTTAHNNAAPTTDANKLLDLLPSSYPASQYQHLLVAN</sequence>
<dbReference type="InterPro" id="IPR015676">
    <property type="entry name" value="Tob1/2"/>
</dbReference>
<dbReference type="PRINTS" id="PR00310">
    <property type="entry name" value="ANTIPRLFBTG1"/>
</dbReference>
<dbReference type="GO" id="GO:0005634">
    <property type="term" value="C:nucleus"/>
    <property type="evidence" value="ECO:0007669"/>
    <property type="project" value="TreeGrafter"/>
</dbReference>
<dbReference type="SUPFAM" id="SSF160696">
    <property type="entry name" value="BTG domain-like"/>
    <property type="match status" value="1"/>
</dbReference>
<feature type="compositionally biased region" description="Polar residues" evidence="3">
    <location>
        <begin position="295"/>
        <end position="308"/>
    </location>
</feature>
<keyword evidence="2" id="KW-0597">Phosphoprotein</keyword>
<evidence type="ECO:0000313" key="5">
    <source>
        <dbReference type="EMBL" id="NOV45632.1"/>
    </source>
</evidence>
<comment type="similarity">
    <text evidence="1">Belongs to the BTG family.</text>
</comment>
<feature type="compositionally biased region" description="Low complexity" evidence="3">
    <location>
        <begin position="317"/>
        <end position="331"/>
    </location>
</feature>
<evidence type="ECO:0000256" key="2">
    <source>
        <dbReference type="ARBA" id="ARBA00022553"/>
    </source>
</evidence>
<dbReference type="Gene3D" id="3.90.640.90">
    <property type="entry name" value="Anti-proliferative protein, N-terminal domain"/>
    <property type="match status" value="1"/>
</dbReference>
<feature type="domain" description="Anti-proliferative protein" evidence="4">
    <location>
        <begin position="1"/>
        <end position="106"/>
    </location>
</feature>
<dbReference type="SMART" id="SM00099">
    <property type="entry name" value="btg1"/>
    <property type="match status" value="1"/>
</dbReference>
<dbReference type="InterPro" id="IPR002087">
    <property type="entry name" value="Anti_prolifrtn"/>
</dbReference>
<dbReference type="PANTHER" id="PTHR17537">
    <property type="entry name" value="TRANSDUCER OF ERBB2 TOB"/>
    <property type="match status" value="1"/>
</dbReference>
<evidence type="ECO:0000259" key="4">
    <source>
        <dbReference type="SMART" id="SM00099"/>
    </source>
</evidence>
<reference evidence="5" key="1">
    <citation type="submission" date="2020-03" db="EMBL/GenBank/DDBJ databases">
        <title>Transcriptomic Profiling of the Digestive Tract of the Rat Flea, Xenopsylla cheopis, Following Blood Feeding and Infection with Yersinia pestis.</title>
        <authorList>
            <person name="Bland D.M."/>
            <person name="Martens C.A."/>
            <person name="Virtaneva K."/>
            <person name="Kanakabandi K."/>
            <person name="Long D."/>
            <person name="Rosenke R."/>
            <person name="Saturday G.A."/>
            <person name="Hoyt F.H."/>
            <person name="Bruno D.P."/>
            <person name="Ribeiro J.M.C."/>
            <person name="Hinnebusch J."/>
        </authorList>
    </citation>
    <scope>NUCLEOTIDE SEQUENCE</scope>
</reference>
<feature type="region of interest" description="Disordered" evidence="3">
    <location>
        <begin position="287"/>
        <end position="331"/>
    </location>
</feature>
<dbReference type="GO" id="GO:0005737">
    <property type="term" value="C:cytoplasm"/>
    <property type="evidence" value="ECO:0007669"/>
    <property type="project" value="TreeGrafter"/>
</dbReference>
<proteinExistence type="inferred from homology"/>
<evidence type="ECO:0000256" key="1">
    <source>
        <dbReference type="ARBA" id="ARBA00007989"/>
    </source>
</evidence>
<dbReference type="AlphaFoldDB" id="A0A6M2DHA7"/>
<dbReference type="FunFam" id="3.90.640.90:FF:000001">
    <property type="entry name" value="TOB1 isoform 1"/>
    <property type="match status" value="1"/>
</dbReference>
<protein>
    <submittedName>
        <fullName evidence="5">Putative anti-proliferation factor btg1/tob</fullName>
    </submittedName>
</protein>
<dbReference type="GO" id="GO:0003714">
    <property type="term" value="F:transcription corepressor activity"/>
    <property type="evidence" value="ECO:0007669"/>
    <property type="project" value="TreeGrafter"/>
</dbReference>
<organism evidence="5">
    <name type="scientific">Xenopsylla cheopis</name>
    <name type="common">Oriental rat flea</name>
    <name type="synonym">Pulex cheopis</name>
    <dbReference type="NCBI Taxonomy" id="163159"/>
    <lineage>
        <taxon>Eukaryota</taxon>
        <taxon>Metazoa</taxon>
        <taxon>Ecdysozoa</taxon>
        <taxon>Arthropoda</taxon>
        <taxon>Hexapoda</taxon>
        <taxon>Insecta</taxon>
        <taxon>Pterygota</taxon>
        <taxon>Neoptera</taxon>
        <taxon>Endopterygota</taxon>
        <taxon>Siphonaptera</taxon>
        <taxon>Pulicidae</taxon>
        <taxon>Xenopsyllinae</taxon>
        <taxon>Xenopsylla</taxon>
    </lineage>
</organism>
<evidence type="ECO:0000256" key="3">
    <source>
        <dbReference type="SAM" id="MobiDB-lite"/>
    </source>
</evidence>
<accession>A0A6M2DHA7</accession>
<dbReference type="Pfam" id="PF07742">
    <property type="entry name" value="BTG"/>
    <property type="match status" value="1"/>
</dbReference>